<evidence type="ECO:0000259" key="2">
    <source>
        <dbReference type="Pfam" id="PF08242"/>
    </source>
</evidence>
<feature type="domain" description="Methyltransferase type 12" evidence="2">
    <location>
        <begin position="393"/>
        <end position="495"/>
    </location>
</feature>
<dbReference type="EMBL" id="JBHTLK010000243">
    <property type="protein sequence ID" value="MFD1151487.1"/>
    <property type="molecule type" value="Genomic_DNA"/>
</dbReference>
<evidence type="ECO:0000313" key="4">
    <source>
        <dbReference type="Proteomes" id="UP001597168"/>
    </source>
</evidence>
<dbReference type="Gene3D" id="3.40.50.12780">
    <property type="entry name" value="N-terminal domain of ligase-like"/>
    <property type="match status" value="1"/>
</dbReference>
<dbReference type="SUPFAM" id="SSF56801">
    <property type="entry name" value="Acetyl-CoA synthetase-like"/>
    <property type="match status" value="1"/>
</dbReference>
<dbReference type="Gene3D" id="3.30.300.30">
    <property type="match status" value="1"/>
</dbReference>
<dbReference type="InterPro" id="IPR045851">
    <property type="entry name" value="AMP-bd_C_sf"/>
</dbReference>
<feature type="non-terminal residue" evidence="3">
    <location>
        <position position="1"/>
    </location>
</feature>
<name>A0ABW3R315_9PSEU</name>
<dbReference type="PANTHER" id="PTHR45527">
    <property type="entry name" value="NONRIBOSOMAL PEPTIDE SYNTHETASE"/>
    <property type="match status" value="1"/>
</dbReference>
<dbReference type="Pfam" id="PF00501">
    <property type="entry name" value="AMP-binding"/>
    <property type="match status" value="1"/>
</dbReference>
<evidence type="ECO:0000259" key="1">
    <source>
        <dbReference type="Pfam" id="PF00501"/>
    </source>
</evidence>
<dbReference type="Pfam" id="PF08242">
    <property type="entry name" value="Methyltransf_12"/>
    <property type="match status" value="1"/>
</dbReference>
<organism evidence="3 4">
    <name type="scientific">Saccharothrix hoggarensis</name>
    <dbReference type="NCBI Taxonomy" id="913853"/>
    <lineage>
        <taxon>Bacteria</taxon>
        <taxon>Bacillati</taxon>
        <taxon>Actinomycetota</taxon>
        <taxon>Actinomycetes</taxon>
        <taxon>Pseudonocardiales</taxon>
        <taxon>Pseudonocardiaceae</taxon>
        <taxon>Saccharothrix</taxon>
    </lineage>
</organism>
<sequence>LGLLGALGAGAVVVPLDPEDPPARQRLLLDAVDADVDVVLCDDTATTAPHVRRVPLDQVAAASGDLSSPAPVDAAAVVFTPGTARGPAGVVLSHGALADLLRSPHLLAATGRERVALTATGEGLWEQLTWLVAGHELHVVPDVSAAVAGRAVDVVRLTVPQARRLLDVGALDDARVVVLLEGGTVPVDVWRGVARAAGVREAWALYGTPEGGVDALTCRLSDSATPVAGRPRPGRVVRVLDEAGPPVPDGEVGEVYLGGHRTVGHVGASDRFVADPFGPNLGDRLCRTGDLGRFTADGVVELVGRADRRTLVGGRLADPAEVEAELTAHPRVRDAAVTVRDDRFVATVVPEEGDHAEVSLLDAADEPLPEPQLRDWVEGTVDRLRALHPKRVLELGAGTGLVLRALVEDGHVEHYLATDHSTAATAQLAEIADALKPSGAVIEVVRADALAALADAGTGYDLVVVNSVARHFPSTRYLDEVVAASVRVLAPGGHLFLGDLRNAELLDAAAHLKHHLRGGPDVTPEEVSRLAAQELRADGELAVSPAHLAGFGARWRRFTAVEIAPRRGEFPNEVTLFRYDAVLHLGCALPDADVEWEPGEGATLRAVERRLTGPRRAFGLRGVRNARLAEAAHVLRACGVRAEDDTSPGLDPQALWRLGGRHDWHVRVSWASADPTGAYDVSFLPEADHYALADPLPRTHRPAAGRTVLFPPAVEAGLRDELRAALADRLPAALVPADVVLAERIEETDGGR</sequence>
<dbReference type="SUPFAM" id="SSF53335">
    <property type="entry name" value="S-adenosyl-L-methionine-dependent methyltransferases"/>
    <property type="match status" value="1"/>
</dbReference>
<dbReference type="PANTHER" id="PTHR45527:SF1">
    <property type="entry name" value="FATTY ACID SYNTHASE"/>
    <property type="match status" value="1"/>
</dbReference>
<dbReference type="Gene3D" id="3.40.50.150">
    <property type="entry name" value="Vaccinia Virus protein VP39"/>
    <property type="match status" value="1"/>
</dbReference>
<keyword evidence="4" id="KW-1185">Reference proteome</keyword>
<dbReference type="InterPro" id="IPR029063">
    <property type="entry name" value="SAM-dependent_MTases_sf"/>
</dbReference>
<comment type="caution">
    <text evidence="3">The sequence shown here is derived from an EMBL/GenBank/DDBJ whole genome shotgun (WGS) entry which is preliminary data.</text>
</comment>
<dbReference type="Proteomes" id="UP001597168">
    <property type="component" value="Unassembled WGS sequence"/>
</dbReference>
<dbReference type="InterPro" id="IPR000873">
    <property type="entry name" value="AMP-dep_synth/lig_dom"/>
</dbReference>
<proteinExistence type="predicted"/>
<gene>
    <name evidence="3" type="ORF">ACFQ3T_30515</name>
</gene>
<dbReference type="InterPro" id="IPR013217">
    <property type="entry name" value="Methyltransf_12"/>
</dbReference>
<reference evidence="4" key="1">
    <citation type="journal article" date="2019" name="Int. J. Syst. Evol. Microbiol.">
        <title>The Global Catalogue of Microorganisms (GCM) 10K type strain sequencing project: providing services to taxonomists for standard genome sequencing and annotation.</title>
        <authorList>
            <consortium name="The Broad Institute Genomics Platform"/>
            <consortium name="The Broad Institute Genome Sequencing Center for Infectious Disease"/>
            <person name="Wu L."/>
            <person name="Ma J."/>
        </authorList>
    </citation>
    <scope>NUCLEOTIDE SEQUENCE [LARGE SCALE GENOMIC DNA]</scope>
    <source>
        <strain evidence="4">CCUG 60214</strain>
    </source>
</reference>
<evidence type="ECO:0000313" key="3">
    <source>
        <dbReference type="EMBL" id="MFD1151487.1"/>
    </source>
</evidence>
<protein>
    <submittedName>
        <fullName evidence="3">AMP-binding protein</fullName>
    </submittedName>
</protein>
<dbReference type="RefSeq" id="WP_380728535.1">
    <property type="nucleotide sequence ID" value="NZ_JBHTLK010000243.1"/>
</dbReference>
<feature type="domain" description="AMP-dependent synthetase/ligase" evidence="1">
    <location>
        <begin position="3"/>
        <end position="260"/>
    </location>
</feature>
<dbReference type="CDD" id="cd02440">
    <property type="entry name" value="AdoMet_MTases"/>
    <property type="match status" value="1"/>
</dbReference>
<dbReference type="InterPro" id="IPR042099">
    <property type="entry name" value="ANL_N_sf"/>
</dbReference>
<accession>A0ABW3R315</accession>